<reference evidence="2 3" key="1">
    <citation type="submission" date="2019-12" db="EMBL/GenBank/DDBJ databases">
        <title>Streptomyces sp. strain T44 isolated from rhizosphere soil of Broussonetia papyrifera.</title>
        <authorList>
            <person name="Mo P."/>
        </authorList>
    </citation>
    <scope>NUCLEOTIDE SEQUENCE [LARGE SCALE GENOMIC DNA]</scope>
    <source>
        <strain evidence="2 3">T44</strain>
    </source>
</reference>
<dbReference type="KEGG" id="sbro:GQF42_00260"/>
<dbReference type="InterPro" id="IPR002645">
    <property type="entry name" value="STAS_dom"/>
</dbReference>
<dbReference type="InterPro" id="IPR036513">
    <property type="entry name" value="STAS_dom_sf"/>
</dbReference>
<proteinExistence type="predicted"/>
<dbReference type="EMBL" id="CP047020">
    <property type="protein sequence ID" value="QHA02018.1"/>
    <property type="molecule type" value="Genomic_DNA"/>
</dbReference>
<accession>A0A6I6MNQ9</accession>
<feature type="domain" description="STAS" evidence="1">
    <location>
        <begin position="29"/>
        <end position="125"/>
    </location>
</feature>
<dbReference type="Pfam" id="PF01740">
    <property type="entry name" value="STAS"/>
    <property type="match status" value="1"/>
</dbReference>
<dbReference type="CDD" id="cd07043">
    <property type="entry name" value="STAS_anti-anti-sigma_factors"/>
    <property type="match status" value="1"/>
</dbReference>
<dbReference type="AlphaFoldDB" id="A0A6I6MNQ9"/>
<gene>
    <name evidence="2" type="ORF">GQF42_00260</name>
</gene>
<protein>
    <submittedName>
        <fullName evidence="2">STAS domain-containing protein</fullName>
    </submittedName>
</protein>
<dbReference type="PANTHER" id="PTHR33495">
    <property type="entry name" value="ANTI-SIGMA FACTOR ANTAGONIST TM_1081-RELATED-RELATED"/>
    <property type="match status" value="1"/>
</dbReference>
<dbReference type="Gene3D" id="3.30.750.24">
    <property type="entry name" value="STAS domain"/>
    <property type="match status" value="1"/>
</dbReference>
<organism evidence="2 3">
    <name type="scientific">Streptomyces broussonetiae</name>
    <dbReference type="NCBI Taxonomy" id="2686304"/>
    <lineage>
        <taxon>Bacteria</taxon>
        <taxon>Bacillati</taxon>
        <taxon>Actinomycetota</taxon>
        <taxon>Actinomycetes</taxon>
        <taxon>Kitasatosporales</taxon>
        <taxon>Streptomycetaceae</taxon>
        <taxon>Streptomyces</taxon>
    </lineage>
</organism>
<dbReference type="GO" id="GO:0043856">
    <property type="term" value="F:anti-sigma factor antagonist activity"/>
    <property type="evidence" value="ECO:0007669"/>
    <property type="project" value="TreeGrafter"/>
</dbReference>
<evidence type="ECO:0000313" key="3">
    <source>
        <dbReference type="Proteomes" id="UP000436138"/>
    </source>
</evidence>
<keyword evidence="3" id="KW-1185">Reference proteome</keyword>
<sequence>MPEHSPAPPHGHRSLWETARGALHRLRGRTARTARASEHVMVRLSGEITAKNAESVSKDLLDALATHPRVLEVDLQRVTYMNSDGGQAFLSMLRQARLHGTRIIVTHTSTNASITFQRLGLTQLLDIHEEGAPENGTPDGQSP</sequence>
<dbReference type="Proteomes" id="UP000436138">
    <property type="component" value="Chromosome"/>
</dbReference>
<dbReference type="PROSITE" id="PS50801">
    <property type="entry name" value="STAS"/>
    <property type="match status" value="1"/>
</dbReference>
<dbReference type="SUPFAM" id="SSF52091">
    <property type="entry name" value="SpoIIaa-like"/>
    <property type="match status" value="1"/>
</dbReference>
<evidence type="ECO:0000313" key="2">
    <source>
        <dbReference type="EMBL" id="QHA02018.1"/>
    </source>
</evidence>
<name>A0A6I6MNQ9_9ACTN</name>
<evidence type="ECO:0000259" key="1">
    <source>
        <dbReference type="PROSITE" id="PS50801"/>
    </source>
</evidence>